<protein>
    <submittedName>
        <fullName evidence="2">Peptidase S1 domain-containing protein</fullName>
    </submittedName>
</protein>
<name>A0A914Z3G3_9BILA</name>
<dbReference type="SUPFAM" id="SSF50494">
    <property type="entry name" value="Trypsin-like serine proteases"/>
    <property type="match status" value="1"/>
</dbReference>
<keyword evidence="1" id="KW-1185">Reference proteome</keyword>
<dbReference type="InterPro" id="IPR009003">
    <property type="entry name" value="Peptidase_S1_PA"/>
</dbReference>
<accession>A0A914Z3G3</accession>
<sequence>MVKVLIEKDDATLGMCSTSVIGGNLIFCARHCIYNTKTQQKHKKFVVHGHADWIGYKSSVEGDVGILKRYGLFSKFLKLSKPNDLCTVGVVIETSDSGGAVLQKTDSGDVLQVAVISVTDGKSKG</sequence>
<evidence type="ECO:0000313" key="2">
    <source>
        <dbReference type="WBParaSite" id="PSU_v2.g7234.t1"/>
    </source>
</evidence>
<proteinExistence type="predicted"/>
<dbReference type="WBParaSite" id="PSU_v2.g7234.t1">
    <property type="protein sequence ID" value="PSU_v2.g7234.t1"/>
    <property type="gene ID" value="PSU_v2.g7234"/>
</dbReference>
<reference evidence="2" key="1">
    <citation type="submission" date="2022-11" db="UniProtKB">
        <authorList>
            <consortium name="WormBaseParasite"/>
        </authorList>
    </citation>
    <scope>IDENTIFICATION</scope>
</reference>
<dbReference type="Proteomes" id="UP000887577">
    <property type="component" value="Unplaced"/>
</dbReference>
<dbReference type="AlphaFoldDB" id="A0A914Z3G3"/>
<evidence type="ECO:0000313" key="1">
    <source>
        <dbReference type="Proteomes" id="UP000887577"/>
    </source>
</evidence>
<organism evidence="1 2">
    <name type="scientific">Panagrolaimus superbus</name>
    <dbReference type="NCBI Taxonomy" id="310955"/>
    <lineage>
        <taxon>Eukaryota</taxon>
        <taxon>Metazoa</taxon>
        <taxon>Ecdysozoa</taxon>
        <taxon>Nematoda</taxon>
        <taxon>Chromadorea</taxon>
        <taxon>Rhabditida</taxon>
        <taxon>Tylenchina</taxon>
        <taxon>Panagrolaimomorpha</taxon>
        <taxon>Panagrolaimoidea</taxon>
        <taxon>Panagrolaimidae</taxon>
        <taxon>Panagrolaimus</taxon>
    </lineage>
</organism>